<keyword evidence="5 9" id="KW-0812">Transmembrane</keyword>
<gene>
    <name evidence="10" type="ORF">NE237_012488</name>
</gene>
<feature type="transmembrane region" description="Helical" evidence="9">
    <location>
        <begin position="115"/>
        <end position="142"/>
    </location>
</feature>
<evidence type="ECO:0000256" key="4">
    <source>
        <dbReference type="ARBA" id="ARBA00022597"/>
    </source>
</evidence>
<dbReference type="AlphaFoldDB" id="A0A9Q0H084"/>
<dbReference type="PANTHER" id="PTHR10791">
    <property type="entry name" value="RAG1-ACTIVATING PROTEIN 1"/>
    <property type="match status" value="1"/>
</dbReference>
<comment type="caution">
    <text evidence="10">The sequence shown here is derived from an EMBL/GenBank/DDBJ whole genome shotgun (WGS) entry which is preliminary data.</text>
</comment>
<evidence type="ECO:0000256" key="2">
    <source>
        <dbReference type="ARBA" id="ARBA00007809"/>
    </source>
</evidence>
<comment type="subcellular location">
    <subcellularLocation>
        <location evidence="1">Endomembrane system</location>
        <topology evidence="1">Multi-pass membrane protein</topology>
    </subcellularLocation>
</comment>
<comment type="function">
    <text evidence="9">Mediates both low-affinity uptake and efflux of sugar across the membrane.</text>
</comment>
<dbReference type="GO" id="GO:0012505">
    <property type="term" value="C:endomembrane system"/>
    <property type="evidence" value="ECO:0007669"/>
    <property type="project" value="UniProtKB-SubCell"/>
</dbReference>
<accession>A0A9Q0H084</accession>
<dbReference type="Pfam" id="PF03083">
    <property type="entry name" value="MtN3_slv"/>
    <property type="match status" value="1"/>
</dbReference>
<keyword evidence="8 9" id="KW-0472">Membrane</keyword>
<organism evidence="10 11">
    <name type="scientific">Protea cynaroides</name>
    <dbReference type="NCBI Taxonomy" id="273540"/>
    <lineage>
        <taxon>Eukaryota</taxon>
        <taxon>Viridiplantae</taxon>
        <taxon>Streptophyta</taxon>
        <taxon>Embryophyta</taxon>
        <taxon>Tracheophyta</taxon>
        <taxon>Spermatophyta</taxon>
        <taxon>Magnoliopsida</taxon>
        <taxon>Proteales</taxon>
        <taxon>Proteaceae</taxon>
        <taxon>Protea</taxon>
    </lineage>
</organism>
<feature type="transmembrane region" description="Helical" evidence="9">
    <location>
        <begin position="187"/>
        <end position="207"/>
    </location>
</feature>
<evidence type="ECO:0000256" key="7">
    <source>
        <dbReference type="ARBA" id="ARBA00022989"/>
    </source>
</evidence>
<evidence type="ECO:0000256" key="3">
    <source>
        <dbReference type="ARBA" id="ARBA00022448"/>
    </source>
</evidence>
<comment type="similarity">
    <text evidence="2 9">Belongs to the SWEET sugar transporter family.</text>
</comment>
<dbReference type="PANTHER" id="PTHR10791:SF130">
    <property type="entry name" value="BIDIRECTIONAL SUGAR TRANSPORTER SWEET6-RELATED"/>
    <property type="match status" value="1"/>
</dbReference>
<feature type="transmembrane region" description="Helical" evidence="9">
    <location>
        <begin position="213"/>
        <end position="232"/>
    </location>
</feature>
<evidence type="ECO:0000256" key="1">
    <source>
        <dbReference type="ARBA" id="ARBA00004127"/>
    </source>
</evidence>
<dbReference type="InterPro" id="IPR047664">
    <property type="entry name" value="SWEET"/>
</dbReference>
<dbReference type="GO" id="GO:0051119">
    <property type="term" value="F:sugar transmembrane transporter activity"/>
    <property type="evidence" value="ECO:0007669"/>
    <property type="project" value="InterPro"/>
</dbReference>
<keyword evidence="4 9" id="KW-0762">Sugar transport</keyword>
<keyword evidence="3 9" id="KW-0813">Transport</keyword>
<dbReference type="EMBL" id="JAMYWD010000011">
    <property type="protein sequence ID" value="KAJ4955705.1"/>
    <property type="molecule type" value="Genomic_DNA"/>
</dbReference>
<reference evidence="10" key="1">
    <citation type="journal article" date="2023" name="Plant J.">
        <title>The genome of the king protea, Protea cynaroides.</title>
        <authorList>
            <person name="Chang J."/>
            <person name="Duong T.A."/>
            <person name="Schoeman C."/>
            <person name="Ma X."/>
            <person name="Roodt D."/>
            <person name="Barker N."/>
            <person name="Li Z."/>
            <person name="Van de Peer Y."/>
            <person name="Mizrachi E."/>
        </authorList>
    </citation>
    <scope>NUCLEOTIDE SEQUENCE</scope>
    <source>
        <tissue evidence="10">Young leaves</tissue>
    </source>
</reference>
<dbReference type="Proteomes" id="UP001141806">
    <property type="component" value="Unassembled WGS sequence"/>
</dbReference>
<dbReference type="OrthoDB" id="409725at2759"/>
<dbReference type="Gene3D" id="1.20.1280.290">
    <property type="match status" value="1"/>
</dbReference>
<keyword evidence="7 9" id="KW-1133">Transmembrane helix</keyword>
<dbReference type="InterPro" id="IPR004316">
    <property type="entry name" value="SWEET_rpt"/>
</dbReference>
<evidence type="ECO:0000256" key="6">
    <source>
        <dbReference type="ARBA" id="ARBA00022737"/>
    </source>
</evidence>
<name>A0A9Q0H084_9MAGN</name>
<feature type="transmembrane region" description="Helical" evidence="9">
    <location>
        <begin position="154"/>
        <end position="175"/>
    </location>
</feature>
<evidence type="ECO:0000256" key="9">
    <source>
        <dbReference type="RuleBase" id="RU910715"/>
    </source>
</evidence>
<proteinExistence type="inferred from homology"/>
<dbReference type="GO" id="GO:0016020">
    <property type="term" value="C:membrane"/>
    <property type="evidence" value="ECO:0007669"/>
    <property type="project" value="InterPro"/>
</dbReference>
<keyword evidence="6" id="KW-0677">Repeat</keyword>
<evidence type="ECO:0000313" key="11">
    <source>
        <dbReference type="Proteomes" id="UP001141806"/>
    </source>
</evidence>
<evidence type="ECO:0000256" key="8">
    <source>
        <dbReference type="ARBA" id="ARBA00023136"/>
    </source>
</evidence>
<evidence type="ECO:0000256" key="5">
    <source>
        <dbReference type="ARBA" id="ARBA00022692"/>
    </source>
</evidence>
<keyword evidence="11" id="KW-1185">Reference proteome</keyword>
<sequence>MHTGSNERVETREVISVGFHSECIVPTSHSFLKVTHPDSGTGKYKSVHPVPFVHHVIHSVAPLHDPKLPRKLVSLALFVPSKQALRAQQENKLKHNFTHVTNANFSTNMEERISWGVLISLIFCYSFELHVMGDICITNVLVLTLVHTGATRSLVVGSVCIFFGTLMYAAPLSVMNTCHSFSSLTTFANGICWTIYAFIYFDIFIMIPNSLRVVFGLAQLILYAMILYAMFYKSTQRRIEARKVKGEMRLADHVVVVVIQDSQIQ</sequence>
<evidence type="ECO:0000313" key="10">
    <source>
        <dbReference type="EMBL" id="KAJ4955705.1"/>
    </source>
</evidence>
<protein>
    <recommendedName>
        <fullName evidence="9">Bidirectional sugar transporter SWEET</fullName>
    </recommendedName>
</protein>
<comment type="caution">
    <text evidence="9">Lacks conserved residue(s) required for the propagation of feature annotation.</text>
</comment>